<keyword evidence="3" id="KW-1185">Reference proteome</keyword>
<sequence length="148" mass="16880">MIRDCYDFDVYPCETKLIQVCSTVAGRVSLPLFLPTNQSMDHDGRSSDGLLPSPASLCRPLYLPYPPHRDTRTPLLDNQQAFGRDLQPVVLLVLLLLLLLLLLFLFLPLTSTSRPTIHRRRSHLRRCSRSFLITSPLPLPLFLFLLVL</sequence>
<feature type="transmembrane region" description="Helical" evidence="1">
    <location>
        <begin position="89"/>
        <end position="109"/>
    </location>
</feature>
<organism evidence="2 3">
    <name type="scientific">Periconia digitata</name>
    <dbReference type="NCBI Taxonomy" id="1303443"/>
    <lineage>
        <taxon>Eukaryota</taxon>
        <taxon>Fungi</taxon>
        <taxon>Dikarya</taxon>
        <taxon>Ascomycota</taxon>
        <taxon>Pezizomycotina</taxon>
        <taxon>Dothideomycetes</taxon>
        <taxon>Pleosporomycetidae</taxon>
        <taxon>Pleosporales</taxon>
        <taxon>Massarineae</taxon>
        <taxon>Periconiaceae</taxon>
        <taxon>Periconia</taxon>
    </lineage>
</organism>
<keyword evidence="1" id="KW-1133">Transmembrane helix</keyword>
<protein>
    <submittedName>
        <fullName evidence="2">Uncharacterized protein</fullName>
    </submittedName>
</protein>
<evidence type="ECO:0000313" key="3">
    <source>
        <dbReference type="Proteomes" id="UP001152607"/>
    </source>
</evidence>
<accession>A0A9W4XU06</accession>
<keyword evidence="1" id="KW-0812">Transmembrane</keyword>
<proteinExistence type="predicted"/>
<reference evidence="2" key="1">
    <citation type="submission" date="2023-01" db="EMBL/GenBank/DDBJ databases">
        <authorList>
            <person name="Van Ghelder C."/>
            <person name="Rancurel C."/>
        </authorList>
    </citation>
    <scope>NUCLEOTIDE SEQUENCE</scope>
    <source>
        <strain evidence="2">CNCM I-4278</strain>
    </source>
</reference>
<feature type="transmembrane region" description="Helical" evidence="1">
    <location>
        <begin position="130"/>
        <end position="147"/>
    </location>
</feature>
<dbReference type="AlphaFoldDB" id="A0A9W4XU06"/>
<keyword evidence="1" id="KW-0472">Membrane</keyword>
<evidence type="ECO:0000313" key="2">
    <source>
        <dbReference type="EMBL" id="CAI6337581.1"/>
    </source>
</evidence>
<comment type="caution">
    <text evidence="2">The sequence shown here is derived from an EMBL/GenBank/DDBJ whole genome shotgun (WGS) entry which is preliminary data.</text>
</comment>
<gene>
    <name evidence="2" type="ORF">PDIGIT_LOCUS10694</name>
</gene>
<name>A0A9W4XU06_9PLEO</name>
<evidence type="ECO:0000256" key="1">
    <source>
        <dbReference type="SAM" id="Phobius"/>
    </source>
</evidence>
<dbReference type="Proteomes" id="UP001152607">
    <property type="component" value="Unassembled WGS sequence"/>
</dbReference>
<dbReference type="EMBL" id="CAOQHR010000007">
    <property type="protein sequence ID" value="CAI6337581.1"/>
    <property type="molecule type" value="Genomic_DNA"/>
</dbReference>